<accession>A0A9P6R7P5</accession>
<dbReference type="AlphaFoldDB" id="A0A9P6R7P5"/>
<comment type="caution">
    <text evidence="2">The sequence shown here is derived from an EMBL/GenBank/DDBJ whole genome shotgun (WGS) entry which is preliminary data.</text>
</comment>
<dbReference type="Proteomes" id="UP000823405">
    <property type="component" value="Unassembled WGS sequence"/>
</dbReference>
<gene>
    <name evidence="2" type="ORF">BGZ97_010812</name>
</gene>
<sequence length="110" mass="11325">MRFSFTLVSVALLAATAMGQNRCKMNGQAGICIPTSECSGSGGSYQSGYCPYDGPDVKCCTYGSCTISDANQRAGQCVPSGTCNCSLFKGRCPGGADIQCCVTSGPYCNI</sequence>
<proteinExistence type="predicted"/>
<protein>
    <submittedName>
        <fullName evidence="2">Uncharacterized protein</fullName>
    </submittedName>
</protein>
<reference evidence="2" key="1">
    <citation type="journal article" date="2020" name="Fungal Divers.">
        <title>Resolving the Mortierellaceae phylogeny through synthesis of multi-gene phylogenetics and phylogenomics.</title>
        <authorList>
            <person name="Vandepol N."/>
            <person name="Liber J."/>
            <person name="Desiro A."/>
            <person name="Na H."/>
            <person name="Kennedy M."/>
            <person name="Barry K."/>
            <person name="Grigoriev I.V."/>
            <person name="Miller A.N."/>
            <person name="O'Donnell K."/>
            <person name="Stajich J.E."/>
            <person name="Bonito G."/>
        </authorList>
    </citation>
    <scope>NUCLEOTIDE SEQUENCE</scope>
    <source>
        <strain evidence="2">NVP60</strain>
    </source>
</reference>
<keyword evidence="1" id="KW-0732">Signal</keyword>
<dbReference type="OrthoDB" id="2251794at2759"/>
<feature type="signal peptide" evidence="1">
    <location>
        <begin position="1"/>
        <end position="19"/>
    </location>
</feature>
<evidence type="ECO:0000256" key="1">
    <source>
        <dbReference type="SAM" id="SignalP"/>
    </source>
</evidence>
<evidence type="ECO:0000313" key="2">
    <source>
        <dbReference type="EMBL" id="KAG0312814.1"/>
    </source>
</evidence>
<keyword evidence="3" id="KW-1185">Reference proteome</keyword>
<evidence type="ECO:0000313" key="3">
    <source>
        <dbReference type="Proteomes" id="UP000823405"/>
    </source>
</evidence>
<organism evidence="2 3">
    <name type="scientific">Linnemannia gamsii</name>
    <dbReference type="NCBI Taxonomy" id="64522"/>
    <lineage>
        <taxon>Eukaryota</taxon>
        <taxon>Fungi</taxon>
        <taxon>Fungi incertae sedis</taxon>
        <taxon>Mucoromycota</taxon>
        <taxon>Mortierellomycotina</taxon>
        <taxon>Mortierellomycetes</taxon>
        <taxon>Mortierellales</taxon>
        <taxon>Mortierellaceae</taxon>
        <taxon>Linnemannia</taxon>
    </lineage>
</organism>
<name>A0A9P6R7P5_9FUNG</name>
<dbReference type="EMBL" id="JAAAIN010000578">
    <property type="protein sequence ID" value="KAG0312814.1"/>
    <property type="molecule type" value="Genomic_DNA"/>
</dbReference>
<feature type="chain" id="PRO_5040325473" evidence="1">
    <location>
        <begin position="20"/>
        <end position="110"/>
    </location>
</feature>